<dbReference type="PANTHER" id="PTHR43369">
    <property type="entry name" value="PHOSPHORIBOSYLGLYCINAMIDE FORMYLTRANSFERASE"/>
    <property type="match status" value="1"/>
</dbReference>
<dbReference type="Pfam" id="PF00551">
    <property type="entry name" value="Formyl_trans_N"/>
    <property type="match status" value="1"/>
</dbReference>
<sequence>MGENFRLVILCSEDRSDLFFANKLAERFDPVGIFVESQRADPSAEPALQKYLRLAKAPHQIPWKIFNRIAEQTWRKNALYNRSEYKTDFGEAGRRILEADKQNVIYTTGASRINAPEYIEVLREMRPDLVVVCGASILRDEFLSVPRFGVLNLHGGLSQRYRGLFTTEWAVYNAEPEYVGGTVHFVTSGIDDGQIVYQGRPLIEANDTPNTLYEKVVHLGVEMMGAAIVDIRDDRLAAVELQQPGALYTNSMFTPHVLKETWRQYERGVIRDYCENKHKLDLPVIRGLINEFAAPSNLPKTSGRTELN</sequence>
<comment type="pathway">
    <text evidence="1">Purine metabolism; IMP biosynthesis via de novo pathway; N(2)-formyl-N(1)-(5-phospho-D-ribosyl)glycinamide from N(1)-(5-phospho-D-ribosyl)glycinamide (10-formyl THF route): step 1/1.</text>
</comment>
<dbReference type="PANTHER" id="PTHR43369:SF2">
    <property type="entry name" value="PHOSPHORIBOSYLGLYCINAMIDE FORMYLTRANSFERASE"/>
    <property type="match status" value="1"/>
</dbReference>
<dbReference type="InterPro" id="IPR002376">
    <property type="entry name" value="Formyl_transf_N"/>
</dbReference>
<evidence type="ECO:0000313" key="7">
    <source>
        <dbReference type="Proteomes" id="UP000199211"/>
    </source>
</evidence>
<proteinExistence type="predicted"/>
<dbReference type="Proteomes" id="UP000199211">
    <property type="component" value="Unassembled WGS sequence"/>
</dbReference>
<evidence type="ECO:0000256" key="2">
    <source>
        <dbReference type="ARBA" id="ARBA00012254"/>
    </source>
</evidence>
<dbReference type="EC" id="2.1.2.2" evidence="2"/>
<keyword evidence="3 6" id="KW-0808">Transferase</keyword>
<evidence type="ECO:0000256" key="4">
    <source>
        <dbReference type="ARBA" id="ARBA00022755"/>
    </source>
</evidence>
<keyword evidence="4" id="KW-0658">Purine biosynthesis</keyword>
<dbReference type="GO" id="GO:0016740">
    <property type="term" value="F:transferase activity"/>
    <property type="evidence" value="ECO:0007669"/>
    <property type="project" value="UniProtKB-KW"/>
</dbReference>
<protein>
    <recommendedName>
        <fullName evidence="2">phosphoribosylglycinamide formyltransferase 1</fullName>
        <ecNumber evidence="2">2.1.2.2</ecNumber>
    </recommendedName>
</protein>
<organism evidence="6 7">
    <name type="scientific">Marinobacter salarius</name>
    <dbReference type="NCBI Taxonomy" id="1420917"/>
    <lineage>
        <taxon>Bacteria</taxon>
        <taxon>Pseudomonadati</taxon>
        <taxon>Pseudomonadota</taxon>
        <taxon>Gammaproteobacteria</taxon>
        <taxon>Pseudomonadales</taxon>
        <taxon>Marinobacteraceae</taxon>
        <taxon>Marinobacter</taxon>
    </lineage>
</organism>
<feature type="domain" description="Formyl transferase N-terminal" evidence="5">
    <location>
        <begin position="110"/>
        <end position="227"/>
    </location>
</feature>
<dbReference type="RefSeq" id="WP_091641170.1">
    <property type="nucleotide sequence ID" value="NZ_FOTV01000002.1"/>
</dbReference>
<gene>
    <name evidence="6" type="ORF">SAMN04487868_10235</name>
</gene>
<dbReference type="Gene3D" id="3.40.50.170">
    <property type="entry name" value="Formyl transferase, N-terminal domain"/>
    <property type="match status" value="1"/>
</dbReference>
<evidence type="ECO:0000313" key="6">
    <source>
        <dbReference type="EMBL" id="SFL45399.1"/>
    </source>
</evidence>
<keyword evidence="7" id="KW-1185">Reference proteome</keyword>
<comment type="caution">
    <text evidence="6">The sequence shown here is derived from an EMBL/GenBank/DDBJ whole genome shotgun (WGS) entry which is preliminary data.</text>
</comment>
<dbReference type="CDD" id="cd08653">
    <property type="entry name" value="FMT_core_like_3"/>
    <property type="match status" value="1"/>
</dbReference>
<evidence type="ECO:0000256" key="1">
    <source>
        <dbReference type="ARBA" id="ARBA00005054"/>
    </source>
</evidence>
<evidence type="ECO:0000259" key="5">
    <source>
        <dbReference type="Pfam" id="PF00551"/>
    </source>
</evidence>
<dbReference type="EMBL" id="FOTV01000002">
    <property type="protein sequence ID" value="SFL45399.1"/>
    <property type="molecule type" value="Genomic_DNA"/>
</dbReference>
<name>A0ABY1FJ83_9GAMM</name>
<reference evidence="6 7" key="1">
    <citation type="submission" date="2016-10" db="EMBL/GenBank/DDBJ databases">
        <authorList>
            <person name="Varghese N."/>
            <person name="Submissions S."/>
        </authorList>
    </citation>
    <scope>NUCLEOTIDE SEQUENCE [LARGE SCALE GENOMIC DNA]</scope>
    <source>
        <strain evidence="6 7">DSM 26291</strain>
    </source>
</reference>
<dbReference type="InterPro" id="IPR036477">
    <property type="entry name" value="Formyl_transf_N_sf"/>
</dbReference>
<dbReference type="SUPFAM" id="SSF53328">
    <property type="entry name" value="Formyltransferase"/>
    <property type="match status" value="1"/>
</dbReference>
<accession>A0ABY1FJ83</accession>
<evidence type="ECO:0000256" key="3">
    <source>
        <dbReference type="ARBA" id="ARBA00022679"/>
    </source>
</evidence>